<evidence type="ECO:0000313" key="2">
    <source>
        <dbReference type="Proteomes" id="UP000475862"/>
    </source>
</evidence>
<sequence>MHLRCYCTFSNSCPNLQQQLQGHLVLPRRRQLDVNQRRTTIYKGARRPATADVPKLSTTEHFHDTQPLIFNNIRIITVLLSGTSGVAKKRKQKKFEESKAKLPKITSSLRIANKDIVEKIEPDISNNLRDNFTNLDDHLITAITKLTDKKEEKEISTTVERHKNAGTIITPKASSPVCPYPLENNNT</sequence>
<name>A0A6G0T0D6_APHGL</name>
<gene>
    <name evidence="1" type="ORF">AGLY_016315</name>
</gene>
<evidence type="ECO:0000313" key="1">
    <source>
        <dbReference type="EMBL" id="KAE9523367.1"/>
    </source>
</evidence>
<dbReference type="Proteomes" id="UP000475862">
    <property type="component" value="Unassembled WGS sequence"/>
</dbReference>
<comment type="caution">
    <text evidence="1">The sequence shown here is derived from an EMBL/GenBank/DDBJ whole genome shotgun (WGS) entry which is preliminary data.</text>
</comment>
<proteinExistence type="predicted"/>
<organism evidence="1 2">
    <name type="scientific">Aphis glycines</name>
    <name type="common">Soybean aphid</name>
    <dbReference type="NCBI Taxonomy" id="307491"/>
    <lineage>
        <taxon>Eukaryota</taxon>
        <taxon>Metazoa</taxon>
        <taxon>Ecdysozoa</taxon>
        <taxon>Arthropoda</taxon>
        <taxon>Hexapoda</taxon>
        <taxon>Insecta</taxon>
        <taxon>Pterygota</taxon>
        <taxon>Neoptera</taxon>
        <taxon>Paraneoptera</taxon>
        <taxon>Hemiptera</taxon>
        <taxon>Sternorrhyncha</taxon>
        <taxon>Aphidomorpha</taxon>
        <taxon>Aphidoidea</taxon>
        <taxon>Aphididae</taxon>
        <taxon>Aphidini</taxon>
        <taxon>Aphis</taxon>
        <taxon>Aphis</taxon>
    </lineage>
</organism>
<dbReference type="EMBL" id="VYZN01000080">
    <property type="protein sequence ID" value="KAE9523367.1"/>
    <property type="molecule type" value="Genomic_DNA"/>
</dbReference>
<dbReference type="AlphaFoldDB" id="A0A6G0T0D6"/>
<reference evidence="1 2" key="1">
    <citation type="submission" date="2019-08" db="EMBL/GenBank/DDBJ databases">
        <title>The genome of the soybean aphid Biotype 1, its phylome, world population structure and adaptation to the North American continent.</title>
        <authorList>
            <person name="Giordano R."/>
            <person name="Donthu R.K."/>
            <person name="Hernandez A.G."/>
            <person name="Wright C.L."/>
            <person name="Zimin A.V."/>
        </authorList>
    </citation>
    <scope>NUCLEOTIDE SEQUENCE [LARGE SCALE GENOMIC DNA]</scope>
    <source>
        <tissue evidence="1">Whole aphids</tissue>
    </source>
</reference>
<accession>A0A6G0T0D6</accession>
<protein>
    <submittedName>
        <fullName evidence="1">Uncharacterized protein</fullName>
    </submittedName>
</protein>
<keyword evidence="2" id="KW-1185">Reference proteome</keyword>